<accession>Q1JZY6</accession>
<gene>
    <name evidence="3" type="ORF">Dace_2456</name>
</gene>
<dbReference type="SMART" id="SM01321">
    <property type="entry name" value="Y1_Tnp"/>
    <property type="match status" value="1"/>
</dbReference>
<protein>
    <recommendedName>
        <fullName evidence="2">Transposase IS200-like domain-containing protein</fullName>
    </recommendedName>
</protein>
<dbReference type="GO" id="GO:0003677">
    <property type="term" value="F:DNA binding"/>
    <property type="evidence" value="ECO:0007669"/>
    <property type="project" value="InterPro"/>
</dbReference>
<dbReference type="SUPFAM" id="SSF143422">
    <property type="entry name" value="Transposase IS200-like"/>
    <property type="match status" value="1"/>
</dbReference>
<comment type="caution">
    <text evidence="3">The sequence shown here is derived from an EMBL/GenBank/DDBJ whole genome shotgun (WGS) entry which is preliminary data.</text>
</comment>
<dbReference type="AlphaFoldDB" id="Q1JZY6"/>
<dbReference type="InterPro" id="IPR036515">
    <property type="entry name" value="Transposase_17_sf"/>
</dbReference>
<sequence>MPRIARIVVPEYPHHVTQRGNNRATVFFDNEDRQQYLKLLAKYSKAFSLQIWAYCLMDNHVHLLVVPENEDSLARGIGLTNQVYTQYLNRKLKQSGRIWQNRFFSCLVEQDDYLWTVARYIERNPVKSGTVEKAEDYRWSSARAHLTSGCDDLLHSPSWLDDKDKSAYADFVMQSDDKAEDHLRSATCTGRPFGSEGFIDTMEETLQTTLRPRKPGRPRKTGERP</sequence>
<dbReference type="InterPro" id="IPR002686">
    <property type="entry name" value="Transposase_17"/>
</dbReference>
<dbReference type="GO" id="GO:0004803">
    <property type="term" value="F:transposase activity"/>
    <property type="evidence" value="ECO:0007669"/>
    <property type="project" value="InterPro"/>
</dbReference>
<reference evidence="3" key="1">
    <citation type="submission" date="2006-05" db="EMBL/GenBank/DDBJ databases">
        <title>Annotation of the draft genome assembly of Desulfuromonas acetoxidans DSM 684.</title>
        <authorList>
            <consortium name="US DOE Joint Genome Institute (JGI-ORNL)"/>
            <person name="Larimer F."/>
            <person name="Land M."/>
            <person name="Hauser L."/>
        </authorList>
    </citation>
    <scope>NUCLEOTIDE SEQUENCE [LARGE SCALE GENOMIC DNA]</scope>
    <source>
        <strain evidence="3">DSM 684</strain>
    </source>
</reference>
<name>Q1JZY6_DESA6</name>
<organism evidence="3 4">
    <name type="scientific">Desulfuromonas acetoxidans (strain DSM 684 / 11070)</name>
    <dbReference type="NCBI Taxonomy" id="281689"/>
    <lineage>
        <taxon>Bacteria</taxon>
        <taxon>Pseudomonadati</taxon>
        <taxon>Thermodesulfobacteriota</taxon>
        <taxon>Desulfuromonadia</taxon>
        <taxon>Desulfuromonadales</taxon>
        <taxon>Desulfuromonadaceae</taxon>
        <taxon>Desulfuromonas</taxon>
    </lineage>
</organism>
<evidence type="ECO:0000259" key="2">
    <source>
        <dbReference type="SMART" id="SM01321"/>
    </source>
</evidence>
<dbReference type="GO" id="GO:0006313">
    <property type="term" value="P:DNA transposition"/>
    <property type="evidence" value="ECO:0007669"/>
    <property type="project" value="InterPro"/>
</dbReference>
<dbReference type="EMBL" id="AAEW02000008">
    <property type="protein sequence ID" value="EAT15756.1"/>
    <property type="molecule type" value="Genomic_DNA"/>
</dbReference>
<proteinExistence type="predicted"/>
<dbReference type="PANTHER" id="PTHR34322:SF2">
    <property type="entry name" value="TRANSPOSASE IS200-LIKE DOMAIN-CONTAINING PROTEIN"/>
    <property type="match status" value="1"/>
</dbReference>
<evidence type="ECO:0000313" key="3">
    <source>
        <dbReference type="EMBL" id="EAT15756.1"/>
    </source>
</evidence>
<dbReference type="NCBIfam" id="NF047646">
    <property type="entry name" value="REP_Tyr_transpos"/>
    <property type="match status" value="1"/>
</dbReference>
<feature type="region of interest" description="Disordered" evidence="1">
    <location>
        <begin position="205"/>
        <end position="225"/>
    </location>
</feature>
<dbReference type="OrthoDB" id="9800147at2"/>
<dbReference type="Pfam" id="PF01797">
    <property type="entry name" value="Y1_Tnp"/>
    <property type="match status" value="1"/>
</dbReference>
<reference evidence="3" key="2">
    <citation type="submission" date="2006-05" db="EMBL/GenBank/DDBJ databases">
        <title>Sequencing of the draft genome and assembly of Desulfuromonas acetoxidans DSM 684.</title>
        <authorList>
            <consortium name="US DOE Joint Genome Institute (JGI-PGF)"/>
            <person name="Copeland A."/>
            <person name="Lucas S."/>
            <person name="Lapidus A."/>
            <person name="Barry K."/>
            <person name="Detter J.C."/>
            <person name="Glavina del Rio T."/>
            <person name="Hammon N."/>
            <person name="Israni S."/>
            <person name="Dalin E."/>
            <person name="Tice H."/>
            <person name="Bruce D."/>
            <person name="Pitluck S."/>
            <person name="Richardson P."/>
        </authorList>
    </citation>
    <scope>NUCLEOTIDE SEQUENCE [LARGE SCALE GENOMIC DNA]</scope>
    <source>
        <strain evidence="3">DSM 684</strain>
    </source>
</reference>
<evidence type="ECO:0000313" key="4">
    <source>
        <dbReference type="Proteomes" id="UP000005695"/>
    </source>
</evidence>
<dbReference type="Proteomes" id="UP000005695">
    <property type="component" value="Unassembled WGS sequence"/>
</dbReference>
<dbReference type="PANTHER" id="PTHR34322">
    <property type="entry name" value="TRANSPOSASE, Y1_TNP DOMAIN-CONTAINING"/>
    <property type="match status" value="1"/>
</dbReference>
<evidence type="ECO:0000256" key="1">
    <source>
        <dbReference type="SAM" id="MobiDB-lite"/>
    </source>
</evidence>
<feature type="domain" description="Transposase IS200-like" evidence="2">
    <location>
        <begin position="9"/>
        <end position="124"/>
    </location>
</feature>
<dbReference type="RefSeq" id="WP_006000177.1">
    <property type="nucleotide sequence ID" value="NZ_AAEW02000008.1"/>
</dbReference>
<keyword evidence="4" id="KW-1185">Reference proteome</keyword>
<dbReference type="Gene3D" id="3.30.70.1290">
    <property type="entry name" value="Transposase IS200-like"/>
    <property type="match status" value="1"/>
</dbReference>